<dbReference type="PANTHER" id="PTHR43610">
    <property type="entry name" value="BLL6696 PROTEIN"/>
    <property type="match status" value="1"/>
</dbReference>
<sequence length="200" mass="22116">MTATPLPTEPLIGRFVRVDPLVEADLPELSRALRHPEVFAVGYGGGPAALPADDEAFADFARAYYPWRDRGVTWAIRRIDDGRLVGTSTLGDVELENEAVHLGWTAYDPIVWGTAVNPETKLLLLGRAFDSGFGRVKLQADAINDRSRAAILKLGAMFEGVLRRDRPRADGTWRDTAVYSVLVDEWPRVRAGLEERVAAF</sequence>
<reference evidence="3 4" key="1">
    <citation type="submission" date="2019-01" db="EMBL/GenBank/DDBJ databases">
        <title>Agromyces.</title>
        <authorList>
            <person name="Li J."/>
        </authorList>
    </citation>
    <scope>NUCLEOTIDE SEQUENCE [LARGE SCALE GENOMIC DNA]</scope>
    <source>
        <strain evidence="3 4">DSM 23870</strain>
    </source>
</reference>
<evidence type="ECO:0000259" key="1">
    <source>
        <dbReference type="Pfam" id="PF13302"/>
    </source>
</evidence>
<evidence type="ECO:0000313" key="5">
    <source>
        <dbReference type="Proteomes" id="UP000581087"/>
    </source>
</evidence>
<dbReference type="AlphaFoldDB" id="A0A4Q2M8J6"/>
<evidence type="ECO:0000313" key="2">
    <source>
        <dbReference type="EMBL" id="NYD68171.1"/>
    </source>
</evidence>
<dbReference type="Pfam" id="PF13302">
    <property type="entry name" value="Acetyltransf_3"/>
    <property type="match status" value="1"/>
</dbReference>
<gene>
    <name evidence="2" type="ORF">BJ972_002690</name>
    <name evidence="3" type="ORF">ESP50_00315</name>
</gene>
<comment type="caution">
    <text evidence="3">The sequence shown here is derived from an EMBL/GenBank/DDBJ whole genome shotgun (WGS) entry which is preliminary data.</text>
</comment>
<organism evidence="3 4">
    <name type="scientific">Agromyces atrinae</name>
    <dbReference type="NCBI Taxonomy" id="592376"/>
    <lineage>
        <taxon>Bacteria</taxon>
        <taxon>Bacillati</taxon>
        <taxon>Actinomycetota</taxon>
        <taxon>Actinomycetes</taxon>
        <taxon>Micrococcales</taxon>
        <taxon>Microbacteriaceae</taxon>
        <taxon>Agromyces</taxon>
    </lineage>
</organism>
<feature type="domain" description="N-acetyltransferase" evidence="1">
    <location>
        <begin position="18"/>
        <end position="156"/>
    </location>
</feature>
<dbReference type="Gene3D" id="3.40.630.30">
    <property type="match status" value="1"/>
</dbReference>
<proteinExistence type="predicted"/>
<dbReference type="SUPFAM" id="SSF55729">
    <property type="entry name" value="Acyl-CoA N-acyltransferases (Nat)"/>
    <property type="match status" value="1"/>
</dbReference>
<dbReference type="EMBL" id="JACCBI010000001">
    <property type="protein sequence ID" value="NYD68171.1"/>
    <property type="molecule type" value="Genomic_DNA"/>
</dbReference>
<evidence type="ECO:0000313" key="3">
    <source>
        <dbReference type="EMBL" id="RXZ87687.1"/>
    </source>
</evidence>
<dbReference type="InterPro" id="IPR016181">
    <property type="entry name" value="Acyl_CoA_acyltransferase"/>
</dbReference>
<dbReference type="Proteomes" id="UP000292686">
    <property type="component" value="Unassembled WGS sequence"/>
</dbReference>
<dbReference type="PANTHER" id="PTHR43610:SF1">
    <property type="entry name" value="N-ACETYLTRANSFERASE DOMAIN-CONTAINING PROTEIN"/>
    <property type="match status" value="1"/>
</dbReference>
<protein>
    <submittedName>
        <fullName evidence="2 3">N-acetyltransferase</fullName>
    </submittedName>
</protein>
<dbReference type="EMBL" id="SDPM01000001">
    <property type="protein sequence ID" value="RXZ87687.1"/>
    <property type="molecule type" value="Genomic_DNA"/>
</dbReference>
<keyword evidence="4" id="KW-1185">Reference proteome</keyword>
<dbReference type="GO" id="GO:0016747">
    <property type="term" value="F:acyltransferase activity, transferring groups other than amino-acyl groups"/>
    <property type="evidence" value="ECO:0007669"/>
    <property type="project" value="InterPro"/>
</dbReference>
<dbReference type="Proteomes" id="UP000581087">
    <property type="component" value="Unassembled WGS sequence"/>
</dbReference>
<name>A0A4Q2M8J6_9MICO</name>
<dbReference type="RefSeq" id="WP_129171952.1">
    <property type="nucleotide sequence ID" value="NZ_JACCBI010000001.1"/>
</dbReference>
<dbReference type="OrthoDB" id="9795199at2"/>
<dbReference type="InterPro" id="IPR000182">
    <property type="entry name" value="GNAT_dom"/>
</dbReference>
<evidence type="ECO:0000313" key="4">
    <source>
        <dbReference type="Proteomes" id="UP000292686"/>
    </source>
</evidence>
<accession>A0A4Q2M8J6</accession>
<reference evidence="2 5" key="2">
    <citation type="submission" date="2020-07" db="EMBL/GenBank/DDBJ databases">
        <title>Sequencing the genomes of 1000 actinobacteria strains.</title>
        <authorList>
            <person name="Klenk H.-P."/>
        </authorList>
    </citation>
    <scope>NUCLEOTIDE SEQUENCE [LARGE SCALE GENOMIC DNA]</scope>
    <source>
        <strain evidence="2 5">DSM 23870</strain>
    </source>
</reference>
<keyword evidence="3" id="KW-0808">Transferase</keyword>